<evidence type="ECO:0000256" key="6">
    <source>
        <dbReference type="ARBA" id="ARBA00056922"/>
    </source>
</evidence>
<dbReference type="GO" id="GO:0080044">
    <property type="term" value="F:quercetin 7-O-glucosyltransferase activity"/>
    <property type="evidence" value="ECO:0007669"/>
    <property type="project" value="TreeGrafter"/>
</dbReference>
<keyword evidence="3 7" id="KW-0808">Transferase</keyword>
<keyword evidence="10" id="KW-1185">Reference proteome</keyword>
<sequence>MKVLSELDLDPLESSQKSNSIVKSNIELSLLLRVSVVEVRQCLTLFREMEKEYKAHVILLAYHGQGHINPMIQFSKRLAAKGIKITITSTLSNTISMIKSASTSIKFESIYNDHTEGGVAGPGGFKGFLDRFQSTGSINLRKLIKKYQVSEEMPVKCLVYDANIPWASNVATEMGILRAAFFTQSCAFVASCYPMNCELSGVAPSIPLLLMPGLPELRIPNLPSLGPEMGHFPPIIRFILSQFDNSEKADWVLFNSFNKLEEEVINWMSRLWPLRTIGPTLPSIYLDNRVKDDNDYSFNIHTPNTGDCMKWLDSKAMGSVVYVSFGSAASLSAEQTAEVAKALVHSDKSFLWVVKPSEESELPTNFTQENSEQGLVVKWCPQLAVLAHNAVGCFVSHCGWNSTMEAISLGVPVVAMPQFLDQMTNAHFVEHIWQMGVEPKTDDKGFARSDEISSCIREIMHGQRGVEIKKNAVRWRAFAKEAIDEGGSSDKCIDEIVARLLVLGH</sequence>
<keyword evidence="4" id="KW-0732">Signal</keyword>
<reference evidence="9" key="1">
    <citation type="submission" date="2019-10" db="EMBL/GenBank/DDBJ databases">
        <authorList>
            <person name="Zhang R."/>
            <person name="Pan Y."/>
            <person name="Wang J."/>
            <person name="Ma R."/>
            <person name="Yu S."/>
        </authorList>
    </citation>
    <scope>NUCLEOTIDE SEQUENCE</scope>
    <source>
        <strain evidence="9">LA-IB0</strain>
        <tissue evidence="9">Leaf</tissue>
    </source>
</reference>
<dbReference type="FunFam" id="3.40.50.2000:FF:000019">
    <property type="entry name" value="Glycosyltransferase"/>
    <property type="match status" value="1"/>
</dbReference>
<dbReference type="Pfam" id="PF00201">
    <property type="entry name" value="UDPGT"/>
    <property type="match status" value="1"/>
</dbReference>
<evidence type="ECO:0000256" key="7">
    <source>
        <dbReference type="RuleBase" id="RU003718"/>
    </source>
</evidence>
<dbReference type="EC" id="2.4.1.-" evidence="8"/>
<protein>
    <recommendedName>
        <fullName evidence="8">Glycosyltransferase</fullName>
        <ecNumber evidence="8">2.4.1.-</ecNumber>
    </recommendedName>
</protein>
<keyword evidence="7" id="KW-0328">Glycosyltransferase</keyword>
<gene>
    <name evidence="9" type="ORF">BUALT_Bualt08G0002400</name>
</gene>
<dbReference type="PROSITE" id="PS00375">
    <property type="entry name" value="UDPGT"/>
    <property type="match status" value="1"/>
</dbReference>
<evidence type="ECO:0000256" key="8">
    <source>
        <dbReference type="RuleBase" id="RU362057"/>
    </source>
</evidence>
<comment type="caution">
    <text evidence="9">The sequence shown here is derived from an EMBL/GenBank/DDBJ whole genome shotgun (WGS) entry which is preliminary data.</text>
</comment>
<dbReference type="GO" id="GO:0080043">
    <property type="term" value="F:quercetin 3-O-glucosyltransferase activity"/>
    <property type="evidence" value="ECO:0007669"/>
    <property type="project" value="TreeGrafter"/>
</dbReference>
<dbReference type="SUPFAM" id="SSF53756">
    <property type="entry name" value="UDP-Glycosyltransferase/glycogen phosphorylase"/>
    <property type="match status" value="1"/>
</dbReference>
<name>A0AAV6XDI7_9LAMI</name>
<comment type="function">
    <text evidence="6">Catalyzes the glucosylation at the O-5 position of anthocyanidin 3-glucosides to form anthocyanidin 3,5-di-O-glucosides using UDP-glucose as sugar donor. Anthocyanidin 3,5-di-O-glucosides are molecules that are responsible for pigmentation. Also acts on anthocyanidin 3-O-(6-O-malonylglucoside). Much less active with hydroxycinnamoylglucose derivatives. No activity in the absence of the 3-O-glucoside group.</text>
</comment>
<dbReference type="AlphaFoldDB" id="A0AAV6XDI7"/>
<evidence type="ECO:0000256" key="5">
    <source>
        <dbReference type="ARBA" id="ARBA00050360"/>
    </source>
</evidence>
<dbReference type="Gene3D" id="3.40.50.2000">
    <property type="entry name" value="Glycogen Phosphorylase B"/>
    <property type="match status" value="2"/>
</dbReference>
<dbReference type="PANTHER" id="PTHR11926:SF1375">
    <property type="entry name" value="GLYCOSYLTRANSFERASE"/>
    <property type="match status" value="1"/>
</dbReference>
<evidence type="ECO:0000313" key="9">
    <source>
        <dbReference type="EMBL" id="KAG8377190.1"/>
    </source>
</evidence>
<evidence type="ECO:0000256" key="4">
    <source>
        <dbReference type="ARBA" id="ARBA00022729"/>
    </source>
</evidence>
<comment type="pathway">
    <text evidence="1">Pigment biosynthesis; anthocyanin biosynthesis.</text>
</comment>
<organism evidence="9 10">
    <name type="scientific">Buddleja alternifolia</name>
    <dbReference type="NCBI Taxonomy" id="168488"/>
    <lineage>
        <taxon>Eukaryota</taxon>
        <taxon>Viridiplantae</taxon>
        <taxon>Streptophyta</taxon>
        <taxon>Embryophyta</taxon>
        <taxon>Tracheophyta</taxon>
        <taxon>Spermatophyta</taxon>
        <taxon>Magnoliopsida</taxon>
        <taxon>eudicotyledons</taxon>
        <taxon>Gunneridae</taxon>
        <taxon>Pentapetalae</taxon>
        <taxon>asterids</taxon>
        <taxon>lamiids</taxon>
        <taxon>Lamiales</taxon>
        <taxon>Scrophulariaceae</taxon>
        <taxon>Buddlejeae</taxon>
        <taxon>Buddleja</taxon>
    </lineage>
</organism>
<dbReference type="InterPro" id="IPR035595">
    <property type="entry name" value="UDP_glycos_trans_CS"/>
</dbReference>
<proteinExistence type="inferred from homology"/>
<dbReference type="InterPro" id="IPR002213">
    <property type="entry name" value="UDP_glucos_trans"/>
</dbReference>
<comment type="catalytic activity">
    <reaction evidence="5">
        <text>an anthocyanidin 3-O-beta-D-glucoside + UDP-alpha-D-glucose = an anthocyanidin 3,5-di-O-beta-D-glucoside + UDP + 2 H(+)</text>
        <dbReference type="Rhea" id="RHEA:35423"/>
        <dbReference type="ChEBI" id="CHEBI:15378"/>
        <dbReference type="ChEBI" id="CHEBI:16307"/>
        <dbReference type="ChEBI" id="CHEBI:57503"/>
        <dbReference type="ChEBI" id="CHEBI:58223"/>
        <dbReference type="ChEBI" id="CHEBI:58885"/>
        <dbReference type="EC" id="2.4.1.298"/>
    </reaction>
</comment>
<comment type="similarity">
    <text evidence="2 7">Belongs to the UDP-glycosyltransferase family.</text>
</comment>
<accession>A0AAV6XDI7</accession>
<evidence type="ECO:0000256" key="1">
    <source>
        <dbReference type="ARBA" id="ARBA00004935"/>
    </source>
</evidence>
<evidence type="ECO:0000256" key="2">
    <source>
        <dbReference type="ARBA" id="ARBA00009995"/>
    </source>
</evidence>
<dbReference type="CDD" id="cd03784">
    <property type="entry name" value="GT1_Gtf-like"/>
    <property type="match status" value="1"/>
</dbReference>
<dbReference type="EMBL" id="WHWC01000008">
    <property type="protein sequence ID" value="KAG8377190.1"/>
    <property type="molecule type" value="Genomic_DNA"/>
</dbReference>
<dbReference type="GO" id="GO:0102816">
    <property type="term" value="F:UDP-D-glucose:delphinidin 3-O-glucosyl-5-O-caffeoylglucoside -O-beta-D-glucosyltransferase activity"/>
    <property type="evidence" value="ECO:0007669"/>
    <property type="project" value="UniProtKB-EC"/>
</dbReference>
<dbReference type="PANTHER" id="PTHR11926">
    <property type="entry name" value="GLUCOSYL/GLUCURONOSYL TRANSFERASES"/>
    <property type="match status" value="1"/>
</dbReference>
<evidence type="ECO:0000313" key="10">
    <source>
        <dbReference type="Proteomes" id="UP000826271"/>
    </source>
</evidence>
<dbReference type="Proteomes" id="UP000826271">
    <property type="component" value="Unassembled WGS sequence"/>
</dbReference>
<evidence type="ECO:0000256" key="3">
    <source>
        <dbReference type="ARBA" id="ARBA00022679"/>
    </source>
</evidence>